<keyword evidence="4" id="KW-1185">Reference proteome</keyword>
<protein>
    <submittedName>
        <fullName evidence="3">Outer membrane lipoprotein-sorting protein</fullName>
    </submittedName>
</protein>
<dbReference type="Proteomes" id="UP001449795">
    <property type="component" value="Chromosome"/>
</dbReference>
<sequence>MLDLAPAFAARLLVAFAALSASASSIALAQAPASSTIDAQNLLTRSDAVRNPPGSFSARVTLTEYRDGAQSDSAALMIYSRPSENSGQYYNLVRYEAPARDNGKLLLHKGVDLWFFDPASAASVRISPQARLLGEASNGDVMTTNLGKDYRATLLRTENTEDAAHHVHECAVLHLTAEREDVPYNGADYWIDRTTAVPVKINFLTSEGRVLKTAYFRRFDNVLGVQRPTETVILDGLNPHWITVMRTGAFTPREISVAWFQRDYLPRFEEE</sequence>
<name>A0ABZ3D2I5_9PROT</name>
<evidence type="ECO:0000256" key="1">
    <source>
        <dbReference type="SAM" id="SignalP"/>
    </source>
</evidence>
<evidence type="ECO:0000313" key="4">
    <source>
        <dbReference type="Proteomes" id="UP001449795"/>
    </source>
</evidence>
<keyword evidence="1" id="KW-0732">Signal</keyword>
<dbReference type="InterPro" id="IPR033399">
    <property type="entry name" value="TP_0789-like"/>
</dbReference>
<keyword evidence="3" id="KW-0449">Lipoprotein</keyword>
<dbReference type="Pfam" id="PF17131">
    <property type="entry name" value="LolA_like"/>
    <property type="match status" value="1"/>
</dbReference>
<feature type="domain" description="Uncharacterized protein TP-0789" evidence="2">
    <location>
        <begin position="90"/>
        <end position="267"/>
    </location>
</feature>
<reference evidence="3 4" key="1">
    <citation type="submission" date="2024-04" db="EMBL/GenBank/DDBJ databases">
        <title>Complete genome sequence of Nguyenibacter vanlangesis HBCM-1154, a strain capable of nitrogen fixation, IAA production, and phosphorus solubilization isolated from sugarcane soil.</title>
        <authorList>
            <person name="MY HANH P."/>
        </authorList>
    </citation>
    <scope>NUCLEOTIDE SEQUENCE [LARGE SCALE GENOMIC DNA]</scope>
    <source>
        <strain evidence="3 4">HBCM 1154</strain>
    </source>
</reference>
<evidence type="ECO:0000313" key="3">
    <source>
        <dbReference type="EMBL" id="XAE41958.1"/>
    </source>
</evidence>
<organism evidence="3 4">
    <name type="scientific">Nguyenibacter vanlangensis</name>
    <dbReference type="NCBI Taxonomy" id="1216886"/>
    <lineage>
        <taxon>Bacteria</taxon>
        <taxon>Pseudomonadati</taxon>
        <taxon>Pseudomonadota</taxon>
        <taxon>Alphaproteobacteria</taxon>
        <taxon>Acetobacterales</taxon>
        <taxon>Acetobacteraceae</taxon>
        <taxon>Nguyenibacter</taxon>
    </lineage>
</organism>
<dbReference type="PIRSF" id="PIRSF028205">
    <property type="entry name" value="UCP028205"/>
    <property type="match status" value="1"/>
</dbReference>
<feature type="chain" id="PRO_5046331946" evidence="1">
    <location>
        <begin position="30"/>
        <end position="271"/>
    </location>
</feature>
<accession>A0ABZ3D2I5</accession>
<dbReference type="Gene3D" id="2.50.20.10">
    <property type="entry name" value="Lipoprotein localisation LolA/LolB/LppX"/>
    <property type="match status" value="1"/>
</dbReference>
<proteinExistence type="predicted"/>
<feature type="signal peptide" evidence="1">
    <location>
        <begin position="1"/>
        <end position="29"/>
    </location>
</feature>
<dbReference type="InterPro" id="IPR011220">
    <property type="entry name" value="UCP028205"/>
</dbReference>
<dbReference type="EMBL" id="CP152276">
    <property type="protein sequence ID" value="XAE41958.1"/>
    <property type="molecule type" value="Genomic_DNA"/>
</dbReference>
<gene>
    <name evidence="3" type="ORF">AAC691_17010</name>
</gene>
<dbReference type="RefSeq" id="WP_342627776.1">
    <property type="nucleotide sequence ID" value="NZ_CP152276.1"/>
</dbReference>
<evidence type="ECO:0000259" key="2">
    <source>
        <dbReference type="Pfam" id="PF17131"/>
    </source>
</evidence>
<dbReference type="CDD" id="cd16329">
    <property type="entry name" value="LolA_like"/>
    <property type="match status" value="1"/>
</dbReference>